<name>A0A8D0ED81_SALMN</name>
<dbReference type="Pfam" id="PF15062">
    <property type="entry name" value="ARL6IP6"/>
    <property type="match status" value="1"/>
</dbReference>
<dbReference type="InterPro" id="IPR029383">
    <property type="entry name" value="ARL6IP6"/>
</dbReference>
<feature type="transmembrane region" description="Helical" evidence="2">
    <location>
        <begin position="272"/>
        <end position="296"/>
    </location>
</feature>
<feature type="transmembrane region" description="Helical" evidence="2">
    <location>
        <begin position="324"/>
        <end position="344"/>
    </location>
</feature>
<proteinExistence type="predicted"/>
<evidence type="ECO:0000313" key="3">
    <source>
        <dbReference type="Ensembl" id="ENSSMRP00000030401.1"/>
    </source>
</evidence>
<reference evidence="3" key="1">
    <citation type="submission" date="2025-08" db="UniProtKB">
        <authorList>
            <consortium name="Ensembl"/>
        </authorList>
    </citation>
    <scope>IDENTIFICATION</scope>
</reference>
<protein>
    <submittedName>
        <fullName evidence="3">ARF like GTPase 6 interacting protein 6</fullName>
    </submittedName>
</protein>
<organism evidence="3 4">
    <name type="scientific">Salvator merianae</name>
    <name type="common">Argentine black and white tegu</name>
    <name type="synonym">Tupinambis merianae</name>
    <dbReference type="NCBI Taxonomy" id="96440"/>
    <lineage>
        <taxon>Eukaryota</taxon>
        <taxon>Metazoa</taxon>
        <taxon>Chordata</taxon>
        <taxon>Craniata</taxon>
        <taxon>Vertebrata</taxon>
        <taxon>Euteleostomi</taxon>
        <taxon>Lepidosauria</taxon>
        <taxon>Squamata</taxon>
        <taxon>Bifurcata</taxon>
        <taxon>Unidentata</taxon>
        <taxon>Episquamata</taxon>
        <taxon>Laterata</taxon>
        <taxon>Teiioidea</taxon>
        <taxon>Teiidae</taxon>
        <taxon>Salvator</taxon>
    </lineage>
</organism>
<dbReference type="Ensembl" id="ENSSMRT00000035472.1">
    <property type="protein sequence ID" value="ENSSMRP00000030401.1"/>
    <property type="gene ID" value="ENSSMRG00000023309.1"/>
</dbReference>
<dbReference type="PANTHER" id="PTHR28640">
    <property type="entry name" value="ADP-RIBOSYLATION FACTOR-LIKE PROTEIN 6-INTERACTING PROTEIN 6"/>
    <property type="match status" value="1"/>
</dbReference>
<accession>A0A8D0ED81</accession>
<reference evidence="3" key="2">
    <citation type="submission" date="2025-09" db="UniProtKB">
        <authorList>
            <consortium name="Ensembl"/>
        </authorList>
    </citation>
    <scope>IDENTIFICATION</scope>
</reference>
<dbReference type="AlphaFoldDB" id="A0A8D0ED81"/>
<feature type="region of interest" description="Disordered" evidence="1">
    <location>
        <begin position="162"/>
        <end position="182"/>
    </location>
</feature>
<dbReference type="Proteomes" id="UP000694421">
    <property type="component" value="Unplaced"/>
</dbReference>
<feature type="transmembrane region" description="Helical" evidence="2">
    <location>
        <begin position="227"/>
        <end position="251"/>
    </location>
</feature>
<keyword evidence="4" id="KW-1185">Reference proteome</keyword>
<keyword evidence="2" id="KW-0812">Transmembrane</keyword>
<evidence type="ECO:0000313" key="4">
    <source>
        <dbReference type="Proteomes" id="UP000694421"/>
    </source>
</evidence>
<evidence type="ECO:0000256" key="2">
    <source>
        <dbReference type="SAM" id="Phobius"/>
    </source>
</evidence>
<evidence type="ECO:0000256" key="1">
    <source>
        <dbReference type="SAM" id="MobiDB-lite"/>
    </source>
</evidence>
<feature type="region of interest" description="Disordered" evidence="1">
    <location>
        <begin position="1"/>
        <end position="29"/>
    </location>
</feature>
<sequence length="345" mass="37045">MESTGEMETGAQRTLGELAPESGDWGRGYGSPEELRFKWKELEKKRGGRKGELISTPRGGVSCLSARRKRRGGASSGFFRLRLTPLSHCTSSPPSLSSCGSSPLPSKRSSARLRGLELNRFSTAGVSEGGGALSLPGDGRRISTAPSVVMAAYYYRSSVTGSYSRSGHAASDPSDSAPWPAERSEVVRSLQTELEEGDGERDLLGGTSRAGLPSLSDGSLRRWPSRAGSVLCCLLAVILLAFLLAIACLVLRDLQAEKGKTNDNIEISMLGFWSLLILALITGLSCCSFSWTITYFDSFEPGMFPPTPLSPARFKRMTGHSFHMGYSMAILNGIMAALATVWCLL</sequence>
<keyword evidence="2" id="KW-1133">Transmembrane helix</keyword>
<dbReference type="PANTHER" id="PTHR28640:SF1">
    <property type="entry name" value="ADP-RIBOSYLATION FACTOR-LIKE PROTEIN 6-INTERACTING PROTEIN 6"/>
    <property type="match status" value="1"/>
</dbReference>
<keyword evidence="2" id="KW-0472">Membrane</keyword>
<dbReference type="GeneTree" id="ENSGT00390000009987"/>